<reference evidence="2 3" key="1">
    <citation type="journal article" date="2015" name="Antonie Van Leeuwenhoek">
        <title>Prauserella endophytica sp. nov., an endophytic actinobacterium isolated from Tamarix taklamakanensis.</title>
        <authorList>
            <person name="Liu J.M."/>
            <person name="Habden X."/>
            <person name="Guo L."/>
            <person name="Tuo L."/>
            <person name="Jiang Z.K."/>
            <person name="Liu S.W."/>
            <person name="Liu X.F."/>
            <person name="Chen L."/>
            <person name="Li R.F."/>
            <person name="Zhang Y.Q."/>
            <person name="Sun C.H."/>
        </authorList>
    </citation>
    <scope>NUCLEOTIDE SEQUENCE [LARGE SCALE GENOMIC DNA]</scope>
    <source>
        <strain evidence="2 3">CGMCC 4.7182</strain>
    </source>
</reference>
<dbReference type="Proteomes" id="UP000309992">
    <property type="component" value="Unassembled WGS sequence"/>
</dbReference>
<proteinExistence type="predicted"/>
<sequence>MNKRENQRPPGAADWHARMALRGGPVTHALARAGALLFAFAGALVMLGVVVLYAANPGEEAMDNSVAANVVGGIVVFVPIGAVGLGLIGLAAQYAARSWLRTPTEAERRAARDAEARTARFAREGLRPEGRWARSFETCARSVTAFHAVVGTLPEGAARSWFADIGETLDGELSEALRLARLGESLQPGDTGEPSAMSLKVAELLRAAETSFAETTERAAAIALGLRDDSDFVRVRAQLDMLAEQAPNLRAEGLT</sequence>
<evidence type="ECO:0000256" key="1">
    <source>
        <dbReference type="SAM" id="Phobius"/>
    </source>
</evidence>
<keyword evidence="1" id="KW-0472">Membrane</keyword>
<accession>A0ABY2RT71</accession>
<evidence type="ECO:0000313" key="2">
    <source>
        <dbReference type="EMBL" id="TKG59621.1"/>
    </source>
</evidence>
<dbReference type="EMBL" id="SWMS01000044">
    <property type="protein sequence ID" value="TKG59621.1"/>
    <property type="molecule type" value="Genomic_DNA"/>
</dbReference>
<feature type="transmembrane region" description="Helical" evidence="1">
    <location>
        <begin position="66"/>
        <end position="92"/>
    </location>
</feature>
<name>A0ABY2RT71_9PSEU</name>
<keyword evidence="1" id="KW-0812">Transmembrane</keyword>
<evidence type="ECO:0000313" key="3">
    <source>
        <dbReference type="Proteomes" id="UP000309992"/>
    </source>
</evidence>
<comment type="caution">
    <text evidence="2">The sequence shown here is derived from an EMBL/GenBank/DDBJ whole genome shotgun (WGS) entry which is preliminary data.</text>
</comment>
<keyword evidence="1" id="KW-1133">Transmembrane helix</keyword>
<gene>
    <name evidence="2" type="ORF">FCN18_36685</name>
</gene>
<organism evidence="2 3">
    <name type="scientific">Prauserella endophytica</name>
    <dbReference type="NCBI Taxonomy" id="1592324"/>
    <lineage>
        <taxon>Bacteria</taxon>
        <taxon>Bacillati</taxon>
        <taxon>Actinomycetota</taxon>
        <taxon>Actinomycetes</taxon>
        <taxon>Pseudonocardiales</taxon>
        <taxon>Pseudonocardiaceae</taxon>
        <taxon>Prauserella</taxon>
        <taxon>Prauserella coralliicola group</taxon>
    </lineage>
</organism>
<protein>
    <submittedName>
        <fullName evidence="2">Uncharacterized protein</fullName>
    </submittedName>
</protein>
<keyword evidence="3" id="KW-1185">Reference proteome</keyword>
<dbReference type="RefSeq" id="WP_137097315.1">
    <property type="nucleotide sequence ID" value="NZ_SWMS01000044.1"/>
</dbReference>
<feature type="transmembrane region" description="Helical" evidence="1">
    <location>
        <begin position="29"/>
        <end position="54"/>
    </location>
</feature>